<feature type="compositionally biased region" description="Low complexity" evidence="1">
    <location>
        <begin position="411"/>
        <end position="430"/>
    </location>
</feature>
<dbReference type="AlphaFoldDB" id="A0A0G4HM86"/>
<accession>A0A0G4HM86</accession>
<dbReference type="VEuPathDB" id="CryptoDB:Cvel_1161"/>
<sequence length="510" mass="53778">MSQEVSNGGHSDLASCSFASLTQDHSRKCDQSSLLVAGKLLGEMKHDAGPKNLLRGSFDSSGPGSATSQALEDELKGEGVSTSSKGDASNTPEATDAATIPTKTDPKKPPTTDTVQAPPKEKAETPVNTVAAKPEEPKASTSTEPTKDTQEKTQQQQTGTQSTTPEQQTQTQKEKDEKEKEKEKDKDNPFSSEAPEKQISADKQKAAEVLIPLKASMPADEWEKIRLESALLKPCQYLKNSDPDKKHAGGFKCELDAEVAKSISEGNDAPEKFFAFASTEEGEKVAFQQVAECEPDPSSNAPAPPLVCFVPPTVKPGGTGAEGDKGKGGEEEGKNVPLLQAMVVGVDAQKYMRARSNAQSLEVVKELVTFAMTILIASLISILFIGICCLCCARLLSANQGQEADRKPGLDSDGLPSSSSSTPPFLTSPGNPVIRSTKPSLKSIKEDEVDDSVDAKNPRAALAAAHGSTGRPTRERVSRGSVDGSQGTTLLDSVGEDGDPPPAQHPGTSP</sequence>
<evidence type="ECO:0000313" key="3">
    <source>
        <dbReference type="EMBL" id="CEM45246.1"/>
    </source>
</evidence>
<keyword evidence="2" id="KW-1133">Transmembrane helix</keyword>
<dbReference type="EMBL" id="CDMZ01003136">
    <property type="protein sequence ID" value="CEM45246.1"/>
    <property type="molecule type" value="Genomic_DNA"/>
</dbReference>
<evidence type="ECO:0000256" key="1">
    <source>
        <dbReference type="SAM" id="MobiDB-lite"/>
    </source>
</evidence>
<keyword evidence="2" id="KW-0472">Membrane</keyword>
<feature type="compositionally biased region" description="Basic and acidic residues" evidence="1">
    <location>
        <begin position="172"/>
        <end position="203"/>
    </location>
</feature>
<organism evidence="3">
    <name type="scientific">Chromera velia CCMP2878</name>
    <dbReference type="NCBI Taxonomy" id="1169474"/>
    <lineage>
        <taxon>Eukaryota</taxon>
        <taxon>Sar</taxon>
        <taxon>Alveolata</taxon>
        <taxon>Colpodellida</taxon>
        <taxon>Chromeraceae</taxon>
        <taxon>Chromera</taxon>
    </lineage>
</organism>
<name>A0A0G4HM86_9ALVE</name>
<gene>
    <name evidence="3" type="ORF">Cvel_1161</name>
</gene>
<protein>
    <submittedName>
        <fullName evidence="3">Uncharacterized protein</fullName>
    </submittedName>
</protein>
<feature type="compositionally biased region" description="Pro residues" evidence="1">
    <location>
        <begin position="500"/>
        <end position="510"/>
    </location>
</feature>
<feature type="compositionally biased region" description="Low complexity" evidence="1">
    <location>
        <begin position="152"/>
        <end position="171"/>
    </location>
</feature>
<feature type="compositionally biased region" description="Polar residues" evidence="1">
    <location>
        <begin position="58"/>
        <end position="70"/>
    </location>
</feature>
<proteinExistence type="predicted"/>
<evidence type="ECO:0000256" key="2">
    <source>
        <dbReference type="SAM" id="Phobius"/>
    </source>
</evidence>
<reference evidence="3" key="1">
    <citation type="submission" date="2014-11" db="EMBL/GenBank/DDBJ databases">
        <authorList>
            <person name="Otto D Thomas"/>
            <person name="Naeem Raeece"/>
        </authorList>
    </citation>
    <scope>NUCLEOTIDE SEQUENCE</scope>
</reference>
<feature type="region of interest" description="Disordered" evidence="1">
    <location>
        <begin position="403"/>
        <end position="510"/>
    </location>
</feature>
<feature type="compositionally biased region" description="Polar residues" evidence="1">
    <location>
        <begin position="80"/>
        <end position="93"/>
    </location>
</feature>
<feature type="region of interest" description="Disordered" evidence="1">
    <location>
        <begin position="46"/>
        <end position="203"/>
    </location>
</feature>
<keyword evidence="2" id="KW-0812">Transmembrane</keyword>
<feature type="transmembrane region" description="Helical" evidence="2">
    <location>
        <begin position="367"/>
        <end position="396"/>
    </location>
</feature>